<dbReference type="Proteomes" id="UP001189429">
    <property type="component" value="Unassembled WGS sequence"/>
</dbReference>
<protein>
    <recommendedName>
        <fullName evidence="2">Ku70/Ku80 N-terminal alpha/beta domain-containing protein</fullName>
    </recommendedName>
</protein>
<accession>A0ABN9U437</accession>
<dbReference type="InterPro" id="IPR005161">
    <property type="entry name" value="Ku_N"/>
</dbReference>
<dbReference type="InterPro" id="IPR036465">
    <property type="entry name" value="vWFA_dom_sf"/>
</dbReference>
<feature type="non-terminal residue" evidence="3">
    <location>
        <position position="1"/>
    </location>
</feature>
<feature type="region of interest" description="Disordered" evidence="1">
    <location>
        <begin position="1"/>
        <end position="30"/>
    </location>
</feature>
<dbReference type="PANTHER" id="PTHR12604">
    <property type="entry name" value="KU AUTOANTIGEN DNA HELICASE"/>
    <property type="match status" value="1"/>
</dbReference>
<evidence type="ECO:0000259" key="2">
    <source>
        <dbReference type="Pfam" id="PF03731"/>
    </source>
</evidence>
<feature type="compositionally biased region" description="Low complexity" evidence="1">
    <location>
        <begin position="1"/>
        <end position="12"/>
    </location>
</feature>
<comment type="caution">
    <text evidence="3">The sequence shown here is derived from an EMBL/GenBank/DDBJ whole genome shotgun (WGS) entry which is preliminary data.</text>
</comment>
<reference evidence="3" key="1">
    <citation type="submission" date="2023-10" db="EMBL/GenBank/DDBJ databases">
        <authorList>
            <person name="Chen Y."/>
            <person name="Shah S."/>
            <person name="Dougan E. K."/>
            <person name="Thang M."/>
            <person name="Chan C."/>
        </authorList>
    </citation>
    <scope>NUCLEOTIDE SEQUENCE [LARGE SCALE GENOMIC DNA]</scope>
</reference>
<dbReference type="SUPFAM" id="SSF53300">
    <property type="entry name" value="vWA-like"/>
    <property type="match status" value="1"/>
</dbReference>
<dbReference type="PANTHER" id="PTHR12604:SF4">
    <property type="entry name" value="X-RAY REPAIR CROSS-COMPLEMENTING PROTEIN 5"/>
    <property type="match status" value="1"/>
</dbReference>
<sequence length="195" mass="20235">EGRCAPPRSAHAGGPGARRRPGAALGRPARPRMASRFRNVSILLVDVGRSMQEPLPGTDDSKAAGKVTKAGVAVRLARDLVQQKLLFMPKHEVGVVFFGAAATCNDLQADGYANVVAAREGKVCAPDLAALQMLDAQPPGGESSDAVDGLIVSMDMIMKLTGELKCIKIVDGGAPGPSSRTAGPYSPGMWTCSRA</sequence>
<evidence type="ECO:0000313" key="4">
    <source>
        <dbReference type="Proteomes" id="UP001189429"/>
    </source>
</evidence>
<feature type="domain" description="Ku70/Ku80 N-terminal alpha/beta" evidence="2">
    <location>
        <begin position="42"/>
        <end position="127"/>
    </location>
</feature>
<organism evidence="3 4">
    <name type="scientific">Prorocentrum cordatum</name>
    <dbReference type="NCBI Taxonomy" id="2364126"/>
    <lineage>
        <taxon>Eukaryota</taxon>
        <taxon>Sar</taxon>
        <taxon>Alveolata</taxon>
        <taxon>Dinophyceae</taxon>
        <taxon>Prorocentrales</taxon>
        <taxon>Prorocentraceae</taxon>
        <taxon>Prorocentrum</taxon>
    </lineage>
</organism>
<dbReference type="Gene3D" id="3.40.50.410">
    <property type="entry name" value="von Willebrand factor, type A domain"/>
    <property type="match status" value="1"/>
</dbReference>
<dbReference type="Pfam" id="PF03731">
    <property type="entry name" value="Ku_N"/>
    <property type="match status" value="1"/>
</dbReference>
<keyword evidence="4" id="KW-1185">Reference proteome</keyword>
<name>A0ABN9U437_9DINO</name>
<dbReference type="EMBL" id="CAUYUJ010015409">
    <property type="protein sequence ID" value="CAK0853611.1"/>
    <property type="molecule type" value="Genomic_DNA"/>
</dbReference>
<gene>
    <name evidence="3" type="ORF">PCOR1329_LOCUS45012</name>
</gene>
<proteinExistence type="predicted"/>
<evidence type="ECO:0000256" key="1">
    <source>
        <dbReference type="SAM" id="MobiDB-lite"/>
    </source>
</evidence>
<evidence type="ECO:0000313" key="3">
    <source>
        <dbReference type="EMBL" id="CAK0853611.1"/>
    </source>
</evidence>